<sequence length="76" mass="8848">MVSTRVYKGYQTIIPKTIRNQMKIKEKDILDWTTKDNKIIMTVRRKRELNDLIALISDDSLDSVESTKKAGMGEKF</sequence>
<gene>
    <name evidence="2" type="ORF">MBORA_00510</name>
</gene>
<dbReference type="Gene3D" id="2.10.260.10">
    <property type="match status" value="1"/>
</dbReference>
<dbReference type="AlphaFoldDB" id="A0A166CH27"/>
<dbReference type="OrthoDB" id="67352at2157"/>
<dbReference type="Proteomes" id="UP000077428">
    <property type="component" value="Unassembled WGS sequence"/>
</dbReference>
<dbReference type="Pfam" id="PF04014">
    <property type="entry name" value="MazE_antitoxin"/>
    <property type="match status" value="1"/>
</dbReference>
<dbReference type="SUPFAM" id="SSF89447">
    <property type="entry name" value="AbrB/MazE/MraZ-like"/>
    <property type="match status" value="1"/>
</dbReference>
<dbReference type="InterPro" id="IPR037914">
    <property type="entry name" value="SpoVT-AbrB_sf"/>
</dbReference>
<dbReference type="EMBL" id="LWMU01000011">
    <property type="protein sequence ID" value="KZX14277.1"/>
    <property type="molecule type" value="Genomic_DNA"/>
</dbReference>
<dbReference type="GO" id="GO:0003677">
    <property type="term" value="F:DNA binding"/>
    <property type="evidence" value="ECO:0007669"/>
    <property type="project" value="InterPro"/>
</dbReference>
<keyword evidence="3" id="KW-1185">Reference proteome</keyword>
<protein>
    <recommendedName>
        <fullName evidence="1">SpoVT-AbrB domain-containing protein</fullName>
    </recommendedName>
</protein>
<dbReference type="RefSeq" id="WP_042692452.1">
    <property type="nucleotide sequence ID" value="NZ_CABMAB010000008.1"/>
</dbReference>
<evidence type="ECO:0000313" key="3">
    <source>
        <dbReference type="Proteomes" id="UP000077428"/>
    </source>
</evidence>
<dbReference type="SMART" id="SM00966">
    <property type="entry name" value="SpoVT_AbrB"/>
    <property type="match status" value="1"/>
</dbReference>
<reference evidence="3" key="1">
    <citation type="journal article" date="2016" name="Genome Announc.">
        <title>Draft Genome Sequences of Methanobrevibacter curvatus DSM11111, Methanobrevibacter cuticularis DSM11139, Methanobrevibacter filiformis DSM11501, and Methanobrevibacter oralis DSM7256.</title>
        <authorList>
            <person name="Poehlein A."/>
            <person name="Seedorf H."/>
        </authorList>
    </citation>
    <scope>NUCLEOTIDE SEQUENCE [LARGE SCALE GENOMIC DNA]</scope>
    <source>
        <strain evidence="3">DSM 7256 / JCM 30027 / ZR</strain>
    </source>
</reference>
<dbReference type="PATRIC" id="fig|66851.6.peg.63"/>
<evidence type="ECO:0000259" key="1">
    <source>
        <dbReference type="SMART" id="SM00966"/>
    </source>
</evidence>
<feature type="domain" description="SpoVT-AbrB" evidence="1">
    <location>
        <begin position="4"/>
        <end position="49"/>
    </location>
</feature>
<accession>A0A166CH27</accession>
<organism evidence="2 3">
    <name type="scientific">Methanobrevibacter oralis</name>
    <dbReference type="NCBI Taxonomy" id="66851"/>
    <lineage>
        <taxon>Archaea</taxon>
        <taxon>Methanobacteriati</taxon>
        <taxon>Methanobacteriota</taxon>
        <taxon>Methanomada group</taxon>
        <taxon>Methanobacteria</taxon>
        <taxon>Methanobacteriales</taxon>
        <taxon>Methanobacteriaceae</taxon>
        <taxon>Methanobrevibacter</taxon>
    </lineage>
</organism>
<comment type="caution">
    <text evidence="2">The sequence shown here is derived from an EMBL/GenBank/DDBJ whole genome shotgun (WGS) entry which is preliminary data.</text>
</comment>
<dbReference type="InterPro" id="IPR007159">
    <property type="entry name" value="SpoVT-AbrB_dom"/>
</dbReference>
<evidence type="ECO:0000313" key="2">
    <source>
        <dbReference type="EMBL" id="KZX14277.1"/>
    </source>
</evidence>
<name>A0A166CH27_METOA</name>
<proteinExistence type="predicted"/>